<dbReference type="RefSeq" id="WP_345737644.1">
    <property type="nucleotide sequence ID" value="NZ_BAABIA010000007.1"/>
</dbReference>
<evidence type="ECO:0000256" key="1">
    <source>
        <dbReference type="SAM" id="MobiDB-lite"/>
    </source>
</evidence>
<reference evidence="3" key="1">
    <citation type="journal article" date="2019" name="Int. J. Syst. Evol. Microbiol.">
        <title>The Global Catalogue of Microorganisms (GCM) 10K type strain sequencing project: providing services to taxonomists for standard genome sequencing and annotation.</title>
        <authorList>
            <consortium name="The Broad Institute Genomics Platform"/>
            <consortium name="The Broad Institute Genome Sequencing Center for Infectious Disease"/>
            <person name="Wu L."/>
            <person name="Ma J."/>
        </authorList>
    </citation>
    <scope>NUCLEOTIDE SEQUENCE [LARGE SCALE GENOMIC DNA]</scope>
    <source>
        <strain evidence="3">JCM 18053</strain>
    </source>
</reference>
<proteinExistence type="predicted"/>
<evidence type="ECO:0000313" key="2">
    <source>
        <dbReference type="EMBL" id="GAA5144391.1"/>
    </source>
</evidence>
<feature type="compositionally biased region" description="Low complexity" evidence="1">
    <location>
        <begin position="370"/>
        <end position="381"/>
    </location>
</feature>
<sequence>MRQYHLFTLAALASLTLQTQAKWSRLPSVDEKPVSIAGILAGTTVHDSKGLNPANALLMGDPVKPVNLAAGKSEAVLKFAKQSVVKNVSFVNDGIEGKVALSTSTDGNAWSPVDNEVFSATDRVIKLDGGAAQGRFLRMQFDLVRGGVIRSFQAIGTSTDANYTVSQNADGTGAPVNFAAGIGGGRLLYISPELFGSRNDAVKSSVLEFPESDEKYRTAVYDLGQVRTLSEFGSVHSPRPVRFSVYAFDSLPEKEDWRGRLAFDPTVFDAAEPVAKAEDTSGSGFVKAKPGKAIKSRYIALRWEPDFNPPAFTSYSVSITGAANVTFSGSGVTVKTTTNAEGDQVTTVEADGQTNLTITVDANGNVTVTGSDAGPGASGPSVDVNGENTAQSGEAPTINGVTIGAPSANGMGLGGGISQGPRPANNASGGN</sequence>
<comment type="caution">
    <text evidence="2">The sequence shown here is derived from an EMBL/GenBank/DDBJ whole genome shotgun (WGS) entry which is preliminary data.</text>
</comment>
<feature type="region of interest" description="Disordered" evidence="1">
    <location>
        <begin position="369"/>
        <end position="431"/>
    </location>
</feature>
<keyword evidence="3" id="KW-1185">Reference proteome</keyword>
<organism evidence="2 3">
    <name type="scientific">Prosthecobacter algae</name>
    <dbReference type="NCBI Taxonomy" id="1144682"/>
    <lineage>
        <taxon>Bacteria</taxon>
        <taxon>Pseudomonadati</taxon>
        <taxon>Verrucomicrobiota</taxon>
        <taxon>Verrucomicrobiia</taxon>
        <taxon>Verrucomicrobiales</taxon>
        <taxon>Verrucomicrobiaceae</taxon>
        <taxon>Prosthecobacter</taxon>
    </lineage>
</organism>
<name>A0ABP9PHH2_9BACT</name>
<dbReference type="Proteomes" id="UP001499852">
    <property type="component" value="Unassembled WGS sequence"/>
</dbReference>
<gene>
    <name evidence="2" type="ORF">GCM10023213_34540</name>
</gene>
<evidence type="ECO:0000313" key="3">
    <source>
        <dbReference type="Proteomes" id="UP001499852"/>
    </source>
</evidence>
<protein>
    <recommendedName>
        <fullName evidence="4">Discoidin domain-containing protein</fullName>
    </recommendedName>
</protein>
<accession>A0ABP9PHH2</accession>
<evidence type="ECO:0008006" key="4">
    <source>
        <dbReference type="Google" id="ProtNLM"/>
    </source>
</evidence>
<dbReference type="EMBL" id="BAABIA010000007">
    <property type="protein sequence ID" value="GAA5144391.1"/>
    <property type="molecule type" value="Genomic_DNA"/>
</dbReference>